<dbReference type="PROSITE" id="PS51910">
    <property type="entry name" value="GH18_2"/>
    <property type="match status" value="1"/>
</dbReference>
<dbReference type="SUPFAM" id="SSF54106">
    <property type="entry name" value="LysM domain"/>
    <property type="match status" value="2"/>
</dbReference>
<dbReference type="STRING" id="157733.AB986_12795"/>
<dbReference type="EMBL" id="LELK01000004">
    <property type="protein sequence ID" value="KMM36798.1"/>
    <property type="molecule type" value="Genomic_DNA"/>
</dbReference>
<protein>
    <recommendedName>
        <fullName evidence="6">Chitinase</fullName>
    </recommendedName>
</protein>
<dbReference type="GO" id="GO:0005975">
    <property type="term" value="P:carbohydrate metabolic process"/>
    <property type="evidence" value="ECO:0007669"/>
    <property type="project" value="InterPro"/>
</dbReference>
<dbReference type="PATRIC" id="fig|157733.3.peg.595"/>
<dbReference type="GO" id="GO:0070492">
    <property type="term" value="F:oligosaccharide binding"/>
    <property type="evidence" value="ECO:0007669"/>
    <property type="project" value="TreeGrafter"/>
</dbReference>
<dbReference type="InterPro" id="IPR001223">
    <property type="entry name" value="Glyco_hydro18_cat"/>
</dbReference>
<dbReference type="Pfam" id="PF00704">
    <property type="entry name" value="Glyco_hydro_18"/>
    <property type="match status" value="1"/>
</dbReference>
<feature type="domain" description="LysM" evidence="2">
    <location>
        <begin position="2"/>
        <end position="45"/>
    </location>
</feature>
<dbReference type="GO" id="GO:0008061">
    <property type="term" value="F:chitin binding"/>
    <property type="evidence" value="ECO:0007669"/>
    <property type="project" value="InterPro"/>
</dbReference>
<dbReference type="AlphaFoldDB" id="A0A0J6CUC8"/>
<dbReference type="Gene3D" id="3.10.50.10">
    <property type="match status" value="1"/>
</dbReference>
<dbReference type="InterPro" id="IPR036779">
    <property type="entry name" value="LysM_dom_sf"/>
</dbReference>
<dbReference type="Gene3D" id="3.20.20.80">
    <property type="entry name" value="Glycosidases"/>
    <property type="match status" value="1"/>
</dbReference>
<evidence type="ECO:0000313" key="4">
    <source>
        <dbReference type="EMBL" id="KMM36798.1"/>
    </source>
</evidence>
<sequence length="420" mass="47638">MAIHTVMLGDNLWGISIAYGVPIATLKAVNGLVSDRLVPGLNLYIPDQALPERYYQIKPGDTYWKLSQQFQTTIQDMMTANPTVDPNTLPIGLRIRIPTAQKYSMQTLVFFDALSGASYLETITDLADSITYLAIFTYSFNSEGDLLTIDDDLILQRTKALNIKPLLVISNYDVQMFSSTLADAVLKDETKRKRLVQNLVVKVKEKGYAGVSIDFEFVPPERRNDFTAFLKELKQGLGNLVLQLNAHAKSSDMPTNRLVGFLDYKATGEVVDIVSIMTIDYGYAIGPPDPIAPVWWIEQVLMYATGQIDRRKIMMAMSLYGYDWTVPRLADAEMLSSLNAQNRALNGWIPIQYNSIAQAPNYSYNLVNQGHVVWFEDIKSMTAKYKQLEAYNLLGSTYWRLRFLFPQNWAYVKKNIRVLK</sequence>
<dbReference type="GO" id="GO:0012505">
    <property type="term" value="C:endomembrane system"/>
    <property type="evidence" value="ECO:0007669"/>
    <property type="project" value="TreeGrafter"/>
</dbReference>
<dbReference type="GO" id="GO:0016798">
    <property type="term" value="F:hydrolase activity, acting on glycosyl bonds"/>
    <property type="evidence" value="ECO:0007669"/>
    <property type="project" value="UniProtKB-KW"/>
</dbReference>
<keyword evidence="1" id="KW-0378">Hydrolase</keyword>
<proteinExistence type="predicted"/>
<dbReference type="SMART" id="SM00636">
    <property type="entry name" value="Glyco_18"/>
    <property type="match status" value="1"/>
</dbReference>
<dbReference type="Proteomes" id="UP000035996">
    <property type="component" value="Unassembled WGS sequence"/>
</dbReference>
<accession>A0A0J6CUC8</accession>
<reference evidence="4" key="1">
    <citation type="submission" date="2015-06" db="EMBL/GenBank/DDBJ databases">
        <authorList>
            <person name="Liu B."/>
            <person name="Wang J."/>
            <person name="Zhu Y."/>
            <person name="Liu G."/>
            <person name="Chen Q."/>
            <person name="Zheng C."/>
            <person name="Che J."/>
            <person name="Ge C."/>
            <person name="Shi H."/>
            <person name="Pan Z."/>
            <person name="Liu X."/>
        </authorList>
    </citation>
    <scope>NUCLEOTIDE SEQUENCE [LARGE SCALE GENOMIC DNA]</scope>
    <source>
        <strain evidence="4">DSM 16346</strain>
    </source>
</reference>
<dbReference type="InterPro" id="IPR018392">
    <property type="entry name" value="LysM"/>
</dbReference>
<dbReference type="Pfam" id="PF01476">
    <property type="entry name" value="LysM"/>
    <property type="match status" value="2"/>
</dbReference>
<evidence type="ECO:0000259" key="3">
    <source>
        <dbReference type="PROSITE" id="PS51910"/>
    </source>
</evidence>
<gene>
    <name evidence="4" type="ORF">AB986_12795</name>
</gene>
<dbReference type="Gene3D" id="3.10.350.10">
    <property type="entry name" value="LysM domain"/>
    <property type="match status" value="2"/>
</dbReference>
<dbReference type="PANTHER" id="PTHR46066:SF2">
    <property type="entry name" value="CHITINASE DOMAIN-CONTAINING PROTEIN 1"/>
    <property type="match status" value="1"/>
</dbReference>
<evidence type="ECO:0000313" key="5">
    <source>
        <dbReference type="Proteomes" id="UP000035996"/>
    </source>
</evidence>
<evidence type="ECO:0008006" key="6">
    <source>
        <dbReference type="Google" id="ProtNLM"/>
    </source>
</evidence>
<dbReference type="SMART" id="SM00257">
    <property type="entry name" value="LysM"/>
    <property type="match status" value="2"/>
</dbReference>
<dbReference type="CDD" id="cd00118">
    <property type="entry name" value="LysM"/>
    <property type="match status" value="2"/>
</dbReference>
<dbReference type="InterPro" id="IPR017853">
    <property type="entry name" value="GH"/>
</dbReference>
<dbReference type="InterPro" id="IPR029070">
    <property type="entry name" value="Chitinase_insertion_sf"/>
</dbReference>
<keyword evidence="1" id="KW-0326">Glycosidase</keyword>
<dbReference type="OrthoDB" id="9769314at2"/>
<dbReference type="PANTHER" id="PTHR46066">
    <property type="entry name" value="CHITINASE DOMAIN-CONTAINING PROTEIN 1 FAMILY MEMBER"/>
    <property type="match status" value="1"/>
</dbReference>
<dbReference type="PROSITE" id="PS51782">
    <property type="entry name" value="LYSM"/>
    <property type="match status" value="2"/>
</dbReference>
<comment type="caution">
    <text evidence="4">The sequence shown here is derived from an EMBL/GenBank/DDBJ whole genome shotgun (WGS) entry which is preliminary data.</text>
</comment>
<feature type="domain" description="GH18" evidence="3">
    <location>
        <begin position="105"/>
        <end position="420"/>
    </location>
</feature>
<name>A0A0J6CUC8_9BACL</name>
<evidence type="ECO:0000256" key="1">
    <source>
        <dbReference type="ARBA" id="ARBA00023295"/>
    </source>
</evidence>
<evidence type="ECO:0000259" key="2">
    <source>
        <dbReference type="PROSITE" id="PS51782"/>
    </source>
</evidence>
<dbReference type="RefSeq" id="WP_048311509.1">
    <property type="nucleotide sequence ID" value="NZ_CP119526.1"/>
</dbReference>
<dbReference type="InterPro" id="IPR011583">
    <property type="entry name" value="Chitinase_II/V-like_cat"/>
</dbReference>
<organism evidence="4 5">
    <name type="scientific">Guptibacillus hwajinpoensis</name>
    <dbReference type="NCBI Taxonomy" id="208199"/>
    <lineage>
        <taxon>Bacteria</taxon>
        <taxon>Bacillati</taxon>
        <taxon>Bacillota</taxon>
        <taxon>Bacilli</taxon>
        <taxon>Bacillales</taxon>
        <taxon>Guptibacillaceae</taxon>
        <taxon>Guptibacillus</taxon>
    </lineage>
</organism>
<feature type="domain" description="LysM" evidence="2">
    <location>
        <begin position="53"/>
        <end position="97"/>
    </location>
</feature>
<dbReference type="SUPFAM" id="SSF51445">
    <property type="entry name" value="(Trans)glycosidases"/>
    <property type="match status" value="1"/>
</dbReference>
<keyword evidence="5" id="KW-1185">Reference proteome</keyword>